<protein>
    <submittedName>
        <fullName evidence="1">Uncharacterized protein</fullName>
    </submittedName>
</protein>
<reference evidence="1" key="1">
    <citation type="journal article" date="2021" name="New Phytol.">
        <title>Evolutionary innovations through gain and loss of genes in the ectomycorrhizal Boletales.</title>
        <authorList>
            <person name="Wu G."/>
            <person name="Miyauchi S."/>
            <person name="Morin E."/>
            <person name="Kuo A."/>
            <person name="Drula E."/>
            <person name="Varga T."/>
            <person name="Kohler A."/>
            <person name="Feng B."/>
            <person name="Cao Y."/>
            <person name="Lipzen A."/>
            <person name="Daum C."/>
            <person name="Hundley H."/>
            <person name="Pangilinan J."/>
            <person name="Johnson J."/>
            <person name="Barry K."/>
            <person name="LaButti K."/>
            <person name="Ng V."/>
            <person name="Ahrendt S."/>
            <person name="Min B."/>
            <person name="Choi I.G."/>
            <person name="Park H."/>
            <person name="Plett J.M."/>
            <person name="Magnuson J."/>
            <person name="Spatafora J.W."/>
            <person name="Nagy L.G."/>
            <person name="Henrissat B."/>
            <person name="Grigoriev I.V."/>
            <person name="Yang Z.L."/>
            <person name="Xu J."/>
            <person name="Martin F.M."/>
        </authorList>
    </citation>
    <scope>NUCLEOTIDE SEQUENCE</scope>
    <source>
        <strain evidence="1">KUC20120723A-06</strain>
    </source>
</reference>
<keyword evidence="2" id="KW-1185">Reference proteome</keyword>
<gene>
    <name evidence="1" type="ORF">BV22DRAFT_1042165</name>
</gene>
<proteinExistence type="predicted"/>
<accession>A0ACB8AWT6</accession>
<sequence>MAQMHPIESLSHSKTSPDCGSEHRRKVSADLESQSDSVPLSPPAKSTHTLGVMLILMPIMWIIIITFFAAWGAFDGFLCLTLGHVVLQAAHHDGYDAPLASSMNAGALGGLILRGAIGVVTLPVLSCMSEERRKAWRRSPSKILGGLMVGTALAAAVGPIGVAILHHISVGDTLDLTNAARAGALGIVIAYLIYFAFFSFLALFALICTQLCRVCLVSTS</sequence>
<evidence type="ECO:0000313" key="2">
    <source>
        <dbReference type="Proteomes" id="UP000790709"/>
    </source>
</evidence>
<comment type="caution">
    <text evidence="1">The sequence shown here is derived from an EMBL/GenBank/DDBJ whole genome shotgun (WGS) entry which is preliminary data.</text>
</comment>
<dbReference type="Proteomes" id="UP000790709">
    <property type="component" value="Unassembled WGS sequence"/>
</dbReference>
<evidence type="ECO:0000313" key="1">
    <source>
        <dbReference type="EMBL" id="KAH7917846.1"/>
    </source>
</evidence>
<organism evidence="1 2">
    <name type="scientific">Leucogyrophana mollusca</name>
    <dbReference type="NCBI Taxonomy" id="85980"/>
    <lineage>
        <taxon>Eukaryota</taxon>
        <taxon>Fungi</taxon>
        <taxon>Dikarya</taxon>
        <taxon>Basidiomycota</taxon>
        <taxon>Agaricomycotina</taxon>
        <taxon>Agaricomycetes</taxon>
        <taxon>Agaricomycetidae</taxon>
        <taxon>Boletales</taxon>
        <taxon>Boletales incertae sedis</taxon>
        <taxon>Leucogyrophana</taxon>
    </lineage>
</organism>
<name>A0ACB8AWT6_9AGAM</name>
<dbReference type="EMBL" id="MU266921">
    <property type="protein sequence ID" value="KAH7917846.1"/>
    <property type="molecule type" value="Genomic_DNA"/>
</dbReference>